<dbReference type="Proteomes" id="UP000006039">
    <property type="component" value="Unassembled WGS sequence"/>
</dbReference>
<gene>
    <name evidence="2" type="primary">20351068</name>
    <name evidence="1" type="ORF">GGTG_10610</name>
</gene>
<dbReference type="GeneID" id="20351068"/>
<organism evidence="1">
    <name type="scientific">Gaeumannomyces tritici (strain R3-111a-1)</name>
    <name type="common">Wheat and barley take-all root rot fungus</name>
    <name type="synonym">Gaeumannomyces graminis var. tritici</name>
    <dbReference type="NCBI Taxonomy" id="644352"/>
    <lineage>
        <taxon>Eukaryota</taxon>
        <taxon>Fungi</taxon>
        <taxon>Dikarya</taxon>
        <taxon>Ascomycota</taxon>
        <taxon>Pezizomycotina</taxon>
        <taxon>Sordariomycetes</taxon>
        <taxon>Sordariomycetidae</taxon>
        <taxon>Magnaporthales</taxon>
        <taxon>Magnaporthaceae</taxon>
        <taxon>Gaeumannomyces</taxon>
    </lineage>
</organism>
<reference evidence="2" key="5">
    <citation type="submission" date="2018-04" db="UniProtKB">
        <authorList>
            <consortium name="EnsemblFungi"/>
        </authorList>
    </citation>
    <scope>IDENTIFICATION</scope>
    <source>
        <strain evidence="2">R3-111a-1</strain>
    </source>
</reference>
<protein>
    <submittedName>
        <fullName evidence="1 2">Uncharacterized protein</fullName>
    </submittedName>
</protein>
<evidence type="ECO:0000313" key="1">
    <source>
        <dbReference type="EMBL" id="EJT71351.1"/>
    </source>
</evidence>
<dbReference type="AlphaFoldDB" id="J3PAT5"/>
<keyword evidence="3" id="KW-1185">Reference proteome</keyword>
<sequence>MACQPALSRFRQPPIDDGPFRSGRWWDGRRNGFLAPWIFGFGRPADGGKGQDVRANLTPLLPPHGRCRRWRAGTVARRRGVCLRGRTLDKTAQAWFLGRFHSTRSDGQDVFVSIGGARWRFVNA</sequence>
<dbReference type="VEuPathDB" id="FungiDB:GGTG_10610"/>
<dbReference type="RefSeq" id="XP_009226748.1">
    <property type="nucleotide sequence ID" value="XM_009228484.1"/>
</dbReference>
<reference evidence="3" key="1">
    <citation type="submission" date="2010-07" db="EMBL/GenBank/DDBJ databases">
        <title>The genome sequence of Gaeumannomyces graminis var. tritici strain R3-111a-1.</title>
        <authorList>
            <consortium name="The Broad Institute Genome Sequencing Platform"/>
            <person name="Ma L.-J."/>
            <person name="Dead R."/>
            <person name="Young S."/>
            <person name="Zeng Q."/>
            <person name="Koehrsen M."/>
            <person name="Alvarado L."/>
            <person name="Berlin A."/>
            <person name="Chapman S.B."/>
            <person name="Chen Z."/>
            <person name="Freedman E."/>
            <person name="Gellesch M."/>
            <person name="Goldberg J."/>
            <person name="Griggs A."/>
            <person name="Gujja S."/>
            <person name="Heilman E.R."/>
            <person name="Heiman D."/>
            <person name="Hepburn T."/>
            <person name="Howarth C."/>
            <person name="Jen D."/>
            <person name="Larson L."/>
            <person name="Mehta T."/>
            <person name="Neiman D."/>
            <person name="Pearson M."/>
            <person name="Roberts A."/>
            <person name="Saif S."/>
            <person name="Shea T."/>
            <person name="Shenoy N."/>
            <person name="Sisk P."/>
            <person name="Stolte C."/>
            <person name="Sykes S."/>
            <person name="Walk T."/>
            <person name="White J."/>
            <person name="Yandava C."/>
            <person name="Haas B."/>
            <person name="Nusbaum C."/>
            <person name="Birren B."/>
        </authorList>
    </citation>
    <scope>NUCLEOTIDE SEQUENCE [LARGE SCALE GENOMIC DNA]</scope>
    <source>
        <strain evidence="3">R3-111a-1</strain>
    </source>
</reference>
<dbReference type="HOGENOM" id="CLU_2004080_0_0_1"/>
<name>J3PAT5_GAET3</name>
<dbReference type="EMBL" id="GL385400">
    <property type="protein sequence ID" value="EJT71351.1"/>
    <property type="molecule type" value="Genomic_DNA"/>
</dbReference>
<dbReference type="EnsemblFungi" id="EJT71351">
    <property type="protein sequence ID" value="EJT71351"/>
    <property type="gene ID" value="GGTG_10610"/>
</dbReference>
<reference evidence="1" key="2">
    <citation type="submission" date="2010-07" db="EMBL/GenBank/DDBJ databases">
        <authorList>
            <consortium name="The Broad Institute Genome Sequencing Platform"/>
            <consortium name="Broad Institute Genome Sequencing Center for Infectious Disease"/>
            <person name="Ma L.-J."/>
            <person name="Dead R."/>
            <person name="Young S."/>
            <person name="Zeng Q."/>
            <person name="Koehrsen M."/>
            <person name="Alvarado L."/>
            <person name="Berlin A."/>
            <person name="Chapman S.B."/>
            <person name="Chen Z."/>
            <person name="Freedman E."/>
            <person name="Gellesch M."/>
            <person name="Goldberg J."/>
            <person name="Griggs A."/>
            <person name="Gujja S."/>
            <person name="Heilman E.R."/>
            <person name="Heiman D."/>
            <person name="Hepburn T."/>
            <person name="Howarth C."/>
            <person name="Jen D."/>
            <person name="Larson L."/>
            <person name="Mehta T."/>
            <person name="Neiman D."/>
            <person name="Pearson M."/>
            <person name="Roberts A."/>
            <person name="Saif S."/>
            <person name="Shea T."/>
            <person name="Shenoy N."/>
            <person name="Sisk P."/>
            <person name="Stolte C."/>
            <person name="Sykes S."/>
            <person name="Walk T."/>
            <person name="White J."/>
            <person name="Yandava C."/>
            <person name="Haas B."/>
            <person name="Nusbaum C."/>
            <person name="Birren B."/>
        </authorList>
    </citation>
    <scope>NUCLEOTIDE SEQUENCE</scope>
    <source>
        <strain evidence="1">R3-111a-1</strain>
    </source>
</reference>
<evidence type="ECO:0000313" key="3">
    <source>
        <dbReference type="Proteomes" id="UP000006039"/>
    </source>
</evidence>
<proteinExistence type="predicted"/>
<evidence type="ECO:0000313" key="2">
    <source>
        <dbReference type="EnsemblFungi" id="EJT71351"/>
    </source>
</evidence>
<accession>J3PAT5</accession>
<reference evidence="1" key="3">
    <citation type="submission" date="2010-09" db="EMBL/GenBank/DDBJ databases">
        <title>Annotation of Gaeumannomyces graminis var. tritici R3-111a-1.</title>
        <authorList>
            <consortium name="The Broad Institute Genome Sequencing Platform"/>
            <person name="Ma L.-J."/>
            <person name="Dead R."/>
            <person name="Young S.K."/>
            <person name="Zeng Q."/>
            <person name="Gargeya S."/>
            <person name="Fitzgerald M."/>
            <person name="Haas B."/>
            <person name="Abouelleil A."/>
            <person name="Alvarado L."/>
            <person name="Arachchi H.M."/>
            <person name="Berlin A."/>
            <person name="Brown A."/>
            <person name="Chapman S.B."/>
            <person name="Chen Z."/>
            <person name="Dunbar C."/>
            <person name="Freedman E."/>
            <person name="Gearin G."/>
            <person name="Gellesch M."/>
            <person name="Goldberg J."/>
            <person name="Griggs A."/>
            <person name="Gujja S."/>
            <person name="Heiman D."/>
            <person name="Howarth C."/>
            <person name="Larson L."/>
            <person name="Lui A."/>
            <person name="MacDonald P.J.P."/>
            <person name="Mehta T."/>
            <person name="Montmayeur A."/>
            <person name="Murphy C."/>
            <person name="Neiman D."/>
            <person name="Pearson M."/>
            <person name="Priest M."/>
            <person name="Roberts A."/>
            <person name="Saif S."/>
            <person name="Shea T."/>
            <person name="Shenoy N."/>
            <person name="Sisk P."/>
            <person name="Stolte C."/>
            <person name="Sykes S."/>
            <person name="Yandava C."/>
            <person name="Wortman J."/>
            <person name="Nusbaum C."/>
            <person name="Birren B."/>
        </authorList>
    </citation>
    <scope>NUCLEOTIDE SEQUENCE</scope>
    <source>
        <strain evidence="1">R3-111a-1</strain>
    </source>
</reference>
<reference evidence="2" key="4">
    <citation type="journal article" date="2015" name="G3 (Bethesda)">
        <title>Genome sequences of three phytopathogenic species of the Magnaporthaceae family of fungi.</title>
        <authorList>
            <person name="Okagaki L.H."/>
            <person name="Nunes C.C."/>
            <person name="Sailsbery J."/>
            <person name="Clay B."/>
            <person name="Brown D."/>
            <person name="John T."/>
            <person name="Oh Y."/>
            <person name="Young N."/>
            <person name="Fitzgerald M."/>
            <person name="Haas B.J."/>
            <person name="Zeng Q."/>
            <person name="Young S."/>
            <person name="Adiconis X."/>
            <person name="Fan L."/>
            <person name="Levin J.Z."/>
            <person name="Mitchell T.K."/>
            <person name="Okubara P.A."/>
            <person name="Farman M.L."/>
            <person name="Kohn L.M."/>
            <person name="Birren B."/>
            <person name="Ma L.-J."/>
            <person name="Dean R.A."/>
        </authorList>
    </citation>
    <scope>NUCLEOTIDE SEQUENCE</scope>
    <source>
        <strain evidence="2">R3-111a-1</strain>
    </source>
</reference>